<keyword evidence="2 5" id="KW-0812">Transmembrane</keyword>
<name>A0A914VUV2_9BILA</name>
<dbReference type="Proteomes" id="UP000887566">
    <property type="component" value="Unplaced"/>
</dbReference>
<feature type="transmembrane region" description="Helical" evidence="5">
    <location>
        <begin position="433"/>
        <end position="453"/>
    </location>
</feature>
<evidence type="ECO:0000313" key="9">
    <source>
        <dbReference type="WBParaSite" id="PSAMB.scaffold2547size22641.g18208.t1"/>
    </source>
</evidence>
<evidence type="ECO:0000256" key="2">
    <source>
        <dbReference type="ARBA" id="ARBA00022692"/>
    </source>
</evidence>
<dbReference type="InterPro" id="IPR005828">
    <property type="entry name" value="MFS_sugar_transport-like"/>
</dbReference>
<reference evidence="9" key="1">
    <citation type="submission" date="2022-11" db="UniProtKB">
        <authorList>
            <consortium name="WormBaseParasite"/>
        </authorList>
    </citation>
    <scope>IDENTIFICATION</scope>
</reference>
<feature type="transmembrane region" description="Helical" evidence="5">
    <location>
        <begin position="91"/>
        <end position="109"/>
    </location>
</feature>
<feature type="signal peptide" evidence="6">
    <location>
        <begin position="1"/>
        <end position="18"/>
    </location>
</feature>
<accession>A0A914VUV2</accession>
<feature type="transmembrane region" description="Helical" evidence="5">
    <location>
        <begin position="152"/>
        <end position="175"/>
    </location>
</feature>
<feature type="transmembrane region" description="Helical" evidence="5">
    <location>
        <begin position="370"/>
        <end position="396"/>
    </location>
</feature>
<proteinExistence type="predicted"/>
<dbReference type="PROSITE" id="PS50850">
    <property type="entry name" value="MFS"/>
    <property type="match status" value="1"/>
</dbReference>
<dbReference type="Gene3D" id="1.20.1250.20">
    <property type="entry name" value="MFS general substrate transporter like domains"/>
    <property type="match status" value="1"/>
</dbReference>
<dbReference type="InterPro" id="IPR045263">
    <property type="entry name" value="GLUT"/>
</dbReference>
<keyword evidence="8" id="KW-1185">Reference proteome</keyword>
<dbReference type="InterPro" id="IPR020846">
    <property type="entry name" value="MFS_dom"/>
</dbReference>
<sequence length="481" mass="52765">MTYSRGAIVSLLIHTLLGAANVYQQSAMNVLQEFIMPFANQSFYDHYGVALTANGYSWLWSSLQSVQSVGIMISVFLFAPLMDNFGRRNTVMIFSSGIMLAGLIFQILAKSSNSFEMFGSGQFLCGVSQGSYRVLYQYFAESLPSDQRGRATLLYSFAMIVWTKLGIILAFPFFFGSVEQWPLYFAPGVLPCVLYVISAYFVPESPKYLYLHKKKVKEANEAIRYYYGKDADVASVLLNYDGEIFDESDKNKSTISLSTLLTNPIYRYALEVCLIANVGVHIQCSGALLMYSNGIMLQLGLSANEALTILLGSVIYIAAVSMFTAMIGVNRFGRVTLMNTSNIMVAAAALLLGLQFALKSVVVMSHSMTFYFALTWGFFLLTSAGISAHSICILLIGEISPTIAAGKIVQLCTIASNGTSLLVNFTFPPLLEAFGSSLLFMYAGLAVACTILFRVGVPETKGKSVVEVIESKFRKTEPVFV</sequence>
<evidence type="ECO:0000313" key="8">
    <source>
        <dbReference type="Proteomes" id="UP000887566"/>
    </source>
</evidence>
<evidence type="ECO:0000256" key="1">
    <source>
        <dbReference type="ARBA" id="ARBA00004141"/>
    </source>
</evidence>
<feature type="chain" id="PRO_5037871123" evidence="6">
    <location>
        <begin position="19"/>
        <end position="481"/>
    </location>
</feature>
<dbReference type="WBParaSite" id="PSAMB.scaffold2547size22641.g18208.t1">
    <property type="protein sequence ID" value="PSAMB.scaffold2547size22641.g18208.t1"/>
    <property type="gene ID" value="PSAMB.scaffold2547size22641.g18208"/>
</dbReference>
<feature type="domain" description="Major facilitator superfamily (MFS) profile" evidence="7">
    <location>
        <begin position="7"/>
        <end position="461"/>
    </location>
</feature>
<feature type="transmembrane region" description="Helical" evidence="5">
    <location>
        <begin position="181"/>
        <end position="202"/>
    </location>
</feature>
<protein>
    <submittedName>
        <fullName evidence="9">Major facilitator superfamily (MFS) profile domain-containing protein</fullName>
    </submittedName>
</protein>
<dbReference type="PANTHER" id="PTHR23503">
    <property type="entry name" value="SOLUTE CARRIER FAMILY 2"/>
    <property type="match status" value="1"/>
</dbReference>
<feature type="transmembrane region" description="Helical" evidence="5">
    <location>
        <begin position="341"/>
        <end position="358"/>
    </location>
</feature>
<dbReference type="Pfam" id="PF00083">
    <property type="entry name" value="Sugar_tr"/>
    <property type="match status" value="1"/>
</dbReference>
<evidence type="ECO:0000256" key="4">
    <source>
        <dbReference type="ARBA" id="ARBA00023136"/>
    </source>
</evidence>
<dbReference type="GO" id="GO:0016020">
    <property type="term" value="C:membrane"/>
    <property type="evidence" value="ECO:0007669"/>
    <property type="project" value="UniProtKB-SubCell"/>
</dbReference>
<feature type="transmembrane region" description="Helical" evidence="5">
    <location>
        <begin position="408"/>
        <end position="427"/>
    </location>
</feature>
<keyword evidence="4 5" id="KW-0472">Membrane</keyword>
<dbReference type="GO" id="GO:0015149">
    <property type="term" value="F:hexose transmembrane transporter activity"/>
    <property type="evidence" value="ECO:0007669"/>
    <property type="project" value="TreeGrafter"/>
</dbReference>
<evidence type="ECO:0000256" key="6">
    <source>
        <dbReference type="SAM" id="SignalP"/>
    </source>
</evidence>
<feature type="transmembrane region" description="Helical" evidence="5">
    <location>
        <begin position="268"/>
        <end position="289"/>
    </location>
</feature>
<feature type="transmembrane region" description="Helical" evidence="5">
    <location>
        <begin position="58"/>
        <end position="79"/>
    </location>
</feature>
<organism evidence="8 9">
    <name type="scientific">Plectus sambesii</name>
    <dbReference type="NCBI Taxonomy" id="2011161"/>
    <lineage>
        <taxon>Eukaryota</taxon>
        <taxon>Metazoa</taxon>
        <taxon>Ecdysozoa</taxon>
        <taxon>Nematoda</taxon>
        <taxon>Chromadorea</taxon>
        <taxon>Plectida</taxon>
        <taxon>Plectina</taxon>
        <taxon>Plectoidea</taxon>
        <taxon>Plectidae</taxon>
        <taxon>Plectus</taxon>
    </lineage>
</organism>
<dbReference type="SUPFAM" id="SSF103473">
    <property type="entry name" value="MFS general substrate transporter"/>
    <property type="match status" value="1"/>
</dbReference>
<feature type="transmembrane region" description="Helical" evidence="5">
    <location>
        <begin position="121"/>
        <end position="140"/>
    </location>
</feature>
<dbReference type="InterPro" id="IPR036259">
    <property type="entry name" value="MFS_trans_sf"/>
</dbReference>
<keyword evidence="3 5" id="KW-1133">Transmembrane helix</keyword>
<dbReference type="PANTHER" id="PTHR23503:SF123">
    <property type="entry name" value="MAJOR FACILITATOR SUPERFAMILY (MFS) PROFILE DOMAIN-CONTAINING PROTEIN"/>
    <property type="match status" value="1"/>
</dbReference>
<feature type="transmembrane region" description="Helical" evidence="5">
    <location>
        <begin position="309"/>
        <end position="329"/>
    </location>
</feature>
<comment type="subcellular location">
    <subcellularLocation>
        <location evidence="1">Membrane</location>
        <topology evidence="1">Multi-pass membrane protein</topology>
    </subcellularLocation>
</comment>
<evidence type="ECO:0000259" key="7">
    <source>
        <dbReference type="PROSITE" id="PS50850"/>
    </source>
</evidence>
<evidence type="ECO:0000256" key="3">
    <source>
        <dbReference type="ARBA" id="ARBA00022989"/>
    </source>
</evidence>
<dbReference type="AlphaFoldDB" id="A0A914VUV2"/>
<keyword evidence="6" id="KW-0732">Signal</keyword>
<evidence type="ECO:0000256" key="5">
    <source>
        <dbReference type="SAM" id="Phobius"/>
    </source>
</evidence>